<dbReference type="InterPro" id="IPR010085">
    <property type="entry name" value="Crot_CoA_red"/>
</dbReference>
<name>A0A6V8KTN1_9ACTN</name>
<comment type="caution">
    <text evidence="3">The sequence shown here is derived from an EMBL/GenBank/DDBJ whole genome shotgun (WGS) entry which is preliminary data.</text>
</comment>
<dbReference type="Proteomes" id="UP000482960">
    <property type="component" value="Unassembled WGS sequence"/>
</dbReference>
<feature type="domain" description="Enoyl reductase (ER)" evidence="2">
    <location>
        <begin position="46"/>
        <end position="407"/>
    </location>
</feature>
<dbReference type="InterPro" id="IPR013154">
    <property type="entry name" value="ADH-like_N"/>
</dbReference>
<sequence length="442" mass="47059">MSELAEAVVAGAPPEELRSCAVPPSYRAAHLLRSDVELYAGVPDPDVRRSIHIGPVPMPALAPDEVLVAVMASSVNFNTVWSATFQPVPTFAFLRRHARRGPWDARHDQPWHVIGSDASGVVVRVGAGVGRWAVGDRVVVTPAYVDAEDPAVHSDAMTGDQRAWGYETNFGGLADFAVVKASQLLPKPPHLSWEEAACSTLCAATAYRMLISPLGAAMRLGDVVLIWGATGGLGGYAVQLVLRAGGVPVGVVSSDAKADLLRRLGCERVVNREALPQTADGLRDPKVWRALGEEVRGLAGEDPHVVFEYTGQETFGASVYVARTGGTIVTCGSSSGYAHQYDNRYLWMRLKRVIGSHGANYREAAEVNRLIRLGVVVPTLSRVYPLTEVGEATRTVQHGQHVGKVGVRCLAPADGLGIDDPVARAAVGEERLGVFRTAGAAT</sequence>
<dbReference type="InterPro" id="IPR020843">
    <property type="entry name" value="ER"/>
</dbReference>
<reference evidence="3 4" key="2">
    <citation type="submission" date="2020-03" db="EMBL/GenBank/DDBJ databases">
        <authorList>
            <person name="Ichikawa N."/>
            <person name="Kimura A."/>
            <person name="Kitahashi Y."/>
            <person name="Uohara A."/>
        </authorList>
    </citation>
    <scope>NUCLEOTIDE SEQUENCE [LARGE SCALE GENOMIC DNA]</scope>
    <source>
        <strain evidence="3 4">NBRC 108638</strain>
    </source>
</reference>
<dbReference type="InterPro" id="IPR011032">
    <property type="entry name" value="GroES-like_sf"/>
</dbReference>
<dbReference type="Gene3D" id="3.90.180.10">
    <property type="entry name" value="Medium-chain alcohol dehydrogenases, catalytic domain"/>
    <property type="match status" value="2"/>
</dbReference>
<protein>
    <submittedName>
        <fullName evidence="3">Crotonyl-CoA reductase</fullName>
    </submittedName>
</protein>
<dbReference type="Pfam" id="PF00107">
    <property type="entry name" value="ADH_zinc_N"/>
    <property type="match status" value="1"/>
</dbReference>
<dbReference type="AlphaFoldDB" id="A0A6V8KTN1"/>
<dbReference type="SUPFAM" id="SSF50129">
    <property type="entry name" value="GroES-like"/>
    <property type="match status" value="1"/>
</dbReference>
<reference evidence="3 4" key="1">
    <citation type="submission" date="2020-03" db="EMBL/GenBank/DDBJ databases">
        <title>Whole genome shotgun sequence of Phytohabitans rumicis NBRC 108638.</title>
        <authorList>
            <person name="Komaki H."/>
            <person name="Tamura T."/>
        </authorList>
    </citation>
    <scope>NUCLEOTIDE SEQUENCE [LARGE SCALE GENOMIC DNA]</scope>
    <source>
        <strain evidence="3 4">NBRC 108638</strain>
    </source>
</reference>
<dbReference type="EMBL" id="BLPG01000001">
    <property type="protein sequence ID" value="GFJ88473.1"/>
    <property type="molecule type" value="Genomic_DNA"/>
</dbReference>
<accession>A0A6V8KTN1</accession>
<dbReference type="Pfam" id="PF08240">
    <property type="entry name" value="ADH_N"/>
    <property type="match status" value="1"/>
</dbReference>
<dbReference type="GO" id="GO:0043880">
    <property type="term" value="F:crotonyl-CoA reductase activity"/>
    <property type="evidence" value="ECO:0007669"/>
    <property type="project" value="InterPro"/>
</dbReference>
<dbReference type="PANTHER" id="PTHR44154">
    <property type="entry name" value="QUINONE OXIDOREDUCTASE"/>
    <property type="match status" value="1"/>
</dbReference>
<dbReference type="SUPFAM" id="SSF51735">
    <property type="entry name" value="NAD(P)-binding Rossmann-fold domains"/>
    <property type="match status" value="1"/>
</dbReference>
<proteinExistence type="predicted"/>
<gene>
    <name evidence="3" type="primary">qor_1</name>
    <name evidence="3" type="ORF">Prum_021150</name>
</gene>
<evidence type="ECO:0000313" key="3">
    <source>
        <dbReference type="EMBL" id="GFJ88473.1"/>
    </source>
</evidence>
<dbReference type="InterPro" id="IPR036291">
    <property type="entry name" value="NAD(P)-bd_dom_sf"/>
</dbReference>
<keyword evidence="4" id="KW-1185">Reference proteome</keyword>
<organism evidence="3 4">
    <name type="scientific">Phytohabitans rumicis</name>
    <dbReference type="NCBI Taxonomy" id="1076125"/>
    <lineage>
        <taxon>Bacteria</taxon>
        <taxon>Bacillati</taxon>
        <taxon>Actinomycetota</taxon>
        <taxon>Actinomycetes</taxon>
        <taxon>Micromonosporales</taxon>
        <taxon>Micromonosporaceae</taxon>
    </lineage>
</organism>
<dbReference type="SMART" id="SM00829">
    <property type="entry name" value="PKS_ER"/>
    <property type="match status" value="1"/>
</dbReference>
<evidence type="ECO:0000259" key="2">
    <source>
        <dbReference type="SMART" id="SM00829"/>
    </source>
</evidence>
<dbReference type="InterPro" id="IPR013149">
    <property type="entry name" value="ADH-like_C"/>
</dbReference>
<dbReference type="PANTHER" id="PTHR44154:SF1">
    <property type="entry name" value="QUINONE OXIDOREDUCTASE"/>
    <property type="match status" value="1"/>
</dbReference>
<evidence type="ECO:0000313" key="4">
    <source>
        <dbReference type="Proteomes" id="UP000482960"/>
    </source>
</evidence>
<dbReference type="NCBIfam" id="TIGR01751">
    <property type="entry name" value="crot-CoA-red"/>
    <property type="match status" value="1"/>
</dbReference>
<evidence type="ECO:0000256" key="1">
    <source>
        <dbReference type="ARBA" id="ARBA00022857"/>
    </source>
</evidence>
<dbReference type="InterPro" id="IPR051603">
    <property type="entry name" value="Zinc-ADH_QOR/CCCR"/>
</dbReference>
<dbReference type="RefSeq" id="WP_173075819.1">
    <property type="nucleotide sequence ID" value="NZ_BAABJB010000015.1"/>
</dbReference>
<keyword evidence="1" id="KW-0521">NADP</keyword>